<sequence length="590" mass="62207">MVYESQLPPIDVPGVNVVEYVLGECRKRCEPGRAVFVDSDTGEALTLDGLEALTRGFARGLRASGIRPGDTVTVFAANSIYYPFVAYGILAAGAVCAPANPQYTPRELAHQIADSGCRAIVVGDGLGDTVAKALHLAGRAVDHVWALDESRTMCDGSVFRVADAAAAAAAAAGGGDGDGDDRIEPLADPVTAPAYLCYSSGTTGRPKGLILTHRNMVANAMQINAVKTLDVPGGAGPDTFLGLAPFCHAYGLSYVLHSSVSVGGKIVVMRRYSFERMLASIEAHRVTFAYLVPPIVCALSKDPRADDHSLDSMRTILSGGAALSPSLIRATEARLAGLRIIQGYGMSEMSPAVTMLATSHTRHESVGILMPSCQAKVIDDQGAELPAGAAGELCFRGPNVMLGYLNNAAATRDILGEDGFLHTGDVGYVDAEGFFYITDRKKELIKFKGFQVAPAELEALLAEHPYIEDAAVMPVYDPAQATELPRGYFVLRPQRIDSAMGNGGQASSVSDGDGDSGNVSEHDASCAKSSSGSDHARAQQVVEWLHERVAPFKRLRGGFAIVDRIPRSPAGKVIRGSLREMIQAAAAVTS</sequence>
<evidence type="ECO:0000313" key="5">
    <source>
        <dbReference type="EMBL" id="KAJ2784212.1"/>
    </source>
</evidence>
<dbReference type="InterPro" id="IPR042099">
    <property type="entry name" value="ANL_N_sf"/>
</dbReference>
<dbReference type="PROSITE" id="PS00455">
    <property type="entry name" value="AMP_BINDING"/>
    <property type="match status" value="1"/>
</dbReference>
<feature type="domain" description="AMP-dependent synthetase/ligase" evidence="4">
    <location>
        <begin position="30"/>
        <end position="405"/>
    </location>
</feature>
<evidence type="ECO:0000256" key="2">
    <source>
        <dbReference type="ARBA" id="ARBA00022598"/>
    </source>
</evidence>
<dbReference type="InterPro" id="IPR045851">
    <property type="entry name" value="AMP-bd_C_sf"/>
</dbReference>
<evidence type="ECO:0000256" key="1">
    <source>
        <dbReference type="ARBA" id="ARBA00006432"/>
    </source>
</evidence>
<keyword evidence="6" id="KW-1185">Reference proteome</keyword>
<proteinExistence type="inferred from homology"/>
<dbReference type="Proteomes" id="UP001140217">
    <property type="component" value="Unassembled WGS sequence"/>
</dbReference>
<dbReference type="CDD" id="cd05911">
    <property type="entry name" value="Firefly_Luc_like"/>
    <property type="match status" value="1"/>
</dbReference>
<feature type="compositionally biased region" description="Low complexity" evidence="3">
    <location>
        <begin position="505"/>
        <end position="519"/>
    </location>
</feature>
<dbReference type="PANTHER" id="PTHR24096">
    <property type="entry name" value="LONG-CHAIN-FATTY-ACID--COA LIGASE"/>
    <property type="match status" value="1"/>
</dbReference>
<feature type="region of interest" description="Disordered" evidence="3">
    <location>
        <begin position="500"/>
        <end position="532"/>
    </location>
</feature>
<name>A0A9W8HIN9_9FUNG</name>
<dbReference type="InterPro" id="IPR020845">
    <property type="entry name" value="AMP-binding_CS"/>
</dbReference>
<protein>
    <recommendedName>
        <fullName evidence="4">AMP-dependent synthetase/ligase domain-containing protein</fullName>
    </recommendedName>
</protein>
<dbReference type="GO" id="GO:0016405">
    <property type="term" value="F:CoA-ligase activity"/>
    <property type="evidence" value="ECO:0007669"/>
    <property type="project" value="TreeGrafter"/>
</dbReference>
<dbReference type="AlphaFoldDB" id="A0A9W8HIN9"/>
<dbReference type="Gene3D" id="3.30.300.30">
    <property type="match status" value="1"/>
</dbReference>
<dbReference type="SUPFAM" id="SSF56801">
    <property type="entry name" value="Acetyl-CoA synthetase-like"/>
    <property type="match status" value="1"/>
</dbReference>
<dbReference type="PANTHER" id="PTHR24096:SF149">
    <property type="entry name" value="AMP-BINDING DOMAIN-CONTAINING PROTEIN-RELATED"/>
    <property type="match status" value="1"/>
</dbReference>
<dbReference type="OrthoDB" id="10253115at2759"/>
<comment type="similarity">
    <text evidence="1">Belongs to the ATP-dependent AMP-binding enzyme family.</text>
</comment>
<evidence type="ECO:0000259" key="4">
    <source>
        <dbReference type="Pfam" id="PF00501"/>
    </source>
</evidence>
<dbReference type="InterPro" id="IPR000873">
    <property type="entry name" value="AMP-dep_synth/lig_dom"/>
</dbReference>
<dbReference type="Pfam" id="PF00501">
    <property type="entry name" value="AMP-binding"/>
    <property type="match status" value="1"/>
</dbReference>
<evidence type="ECO:0000256" key="3">
    <source>
        <dbReference type="SAM" id="MobiDB-lite"/>
    </source>
</evidence>
<keyword evidence="2" id="KW-0436">Ligase</keyword>
<accession>A0A9W8HIN9</accession>
<gene>
    <name evidence="5" type="ORF">H4R18_001267</name>
</gene>
<dbReference type="EMBL" id="JANBUL010000031">
    <property type="protein sequence ID" value="KAJ2784212.1"/>
    <property type="molecule type" value="Genomic_DNA"/>
</dbReference>
<reference evidence="5" key="1">
    <citation type="submission" date="2022-07" db="EMBL/GenBank/DDBJ databases">
        <title>Phylogenomic reconstructions and comparative analyses of Kickxellomycotina fungi.</title>
        <authorList>
            <person name="Reynolds N.K."/>
            <person name="Stajich J.E."/>
            <person name="Barry K."/>
            <person name="Grigoriev I.V."/>
            <person name="Crous P."/>
            <person name="Smith M.E."/>
        </authorList>
    </citation>
    <scope>NUCLEOTIDE SEQUENCE</scope>
    <source>
        <strain evidence="5">NBRC 105414</strain>
    </source>
</reference>
<evidence type="ECO:0000313" key="6">
    <source>
        <dbReference type="Proteomes" id="UP001140217"/>
    </source>
</evidence>
<organism evidence="5 6">
    <name type="scientific">Coemansia javaensis</name>
    <dbReference type="NCBI Taxonomy" id="2761396"/>
    <lineage>
        <taxon>Eukaryota</taxon>
        <taxon>Fungi</taxon>
        <taxon>Fungi incertae sedis</taxon>
        <taxon>Zoopagomycota</taxon>
        <taxon>Kickxellomycotina</taxon>
        <taxon>Kickxellomycetes</taxon>
        <taxon>Kickxellales</taxon>
        <taxon>Kickxellaceae</taxon>
        <taxon>Coemansia</taxon>
    </lineage>
</organism>
<comment type="caution">
    <text evidence="5">The sequence shown here is derived from an EMBL/GenBank/DDBJ whole genome shotgun (WGS) entry which is preliminary data.</text>
</comment>
<dbReference type="Gene3D" id="3.40.50.12780">
    <property type="entry name" value="N-terminal domain of ligase-like"/>
    <property type="match status" value="1"/>
</dbReference>